<dbReference type="RefSeq" id="WP_078003986.1">
    <property type="nucleotide sequence ID" value="NZ_MRUL01000014.1"/>
</dbReference>
<dbReference type="Proteomes" id="UP000190667">
    <property type="component" value="Unassembled WGS sequence"/>
</dbReference>
<keyword evidence="3 5" id="KW-0418">Kinase</keyword>
<comment type="caution">
    <text evidence="5">The sequence shown here is derived from an EMBL/GenBank/DDBJ whole genome shotgun (WGS) entry which is preliminary data.</text>
</comment>
<evidence type="ECO:0000256" key="2">
    <source>
        <dbReference type="ARBA" id="ARBA00022679"/>
    </source>
</evidence>
<evidence type="ECO:0000256" key="3">
    <source>
        <dbReference type="ARBA" id="ARBA00022777"/>
    </source>
</evidence>
<dbReference type="PANTHER" id="PTHR43095">
    <property type="entry name" value="SUGAR KINASE"/>
    <property type="match status" value="1"/>
</dbReference>
<dbReference type="InterPro" id="IPR018484">
    <property type="entry name" value="FGGY_N"/>
</dbReference>
<organism evidence="5 6">
    <name type="scientific">Izhakiella australiensis</name>
    <dbReference type="NCBI Taxonomy" id="1926881"/>
    <lineage>
        <taxon>Bacteria</taxon>
        <taxon>Pseudomonadati</taxon>
        <taxon>Pseudomonadota</taxon>
        <taxon>Gammaproteobacteria</taxon>
        <taxon>Enterobacterales</taxon>
        <taxon>Erwiniaceae</taxon>
        <taxon>Izhakiella</taxon>
    </lineage>
</organism>
<dbReference type="PANTHER" id="PTHR43095:SF5">
    <property type="entry name" value="XYLULOSE KINASE"/>
    <property type="match status" value="1"/>
</dbReference>
<dbReference type="GO" id="GO:0005975">
    <property type="term" value="P:carbohydrate metabolic process"/>
    <property type="evidence" value="ECO:0007669"/>
    <property type="project" value="InterPro"/>
</dbReference>
<sequence length="447" mass="49511">MWFLGIDIGTTHIKTVGMDENGGVLAVRKCLTPVLQRDGLSFHDAQSVWQTLTGLIAEYARNDAKAHGPLAAISIGTFGQEESVAVNSRGEVIYPSLAWWQNYGDDALAPQTQQWLDSAGHYAISGMRSRPNQSPSRLAWLRKHQPAIWRQTARWVDFGSFIMWRLTGEWRAASSQITHSQCFDLRSMQPHQPTLERLDLPAELFPPVANTGECCGEILSASLPGVRLAPGASLFIGGHDQILAAWAVQSRQPTNVFDSIGTSEYLMVLTPHLPDSAIAWQLGVDIERTWQAGEYVMGCATPSGKIIQTLAELLYAGDYQRLFADLRRGDITPELTVSINEDDDRGLFSLHHLNAGLTPADVVHATLNHIADRAFDLLGRMCEIGAIRPQDAVLMGSLFQRAEMLEHRQRRWQIPLFISELAEPVATGAAMVARESWLIASNQEDRL</sequence>
<dbReference type="CDD" id="cd07773">
    <property type="entry name" value="ASKHA_NBD_FGGY_FK"/>
    <property type="match status" value="1"/>
</dbReference>
<dbReference type="Gene3D" id="3.30.420.40">
    <property type="match status" value="2"/>
</dbReference>
<evidence type="ECO:0000256" key="1">
    <source>
        <dbReference type="ARBA" id="ARBA00009156"/>
    </source>
</evidence>
<dbReference type="STRING" id="1926881.BTJ39_17560"/>
<feature type="domain" description="Carbohydrate kinase FGGY N-terminal" evidence="4">
    <location>
        <begin position="3"/>
        <end position="245"/>
    </location>
</feature>
<evidence type="ECO:0000313" key="5">
    <source>
        <dbReference type="EMBL" id="OON38662.1"/>
    </source>
</evidence>
<gene>
    <name evidence="5" type="ORF">BTJ39_17560</name>
</gene>
<dbReference type="InterPro" id="IPR043129">
    <property type="entry name" value="ATPase_NBD"/>
</dbReference>
<accession>A0A1S8YID2</accession>
<keyword evidence="6" id="KW-1185">Reference proteome</keyword>
<proteinExistence type="inferred from homology"/>
<dbReference type="SUPFAM" id="SSF53067">
    <property type="entry name" value="Actin-like ATPase domain"/>
    <property type="match status" value="2"/>
</dbReference>
<dbReference type="EMBL" id="MRUL01000014">
    <property type="protein sequence ID" value="OON38662.1"/>
    <property type="molecule type" value="Genomic_DNA"/>
</dbReference>
<dbReference type="InterPro" id="IPR050406">
    <property type="entry name" value="FGGY_Carb_Kinase"/>
</dbReference>
<dbReference type="Pfam" id="PF00370">
    <property type="entry name" value="FGGY_N"/>
    <property type="match status" value="1"/>
</dbReference>
<evidence type="ECO:0000259" key="4">
    <source>
        <dbReference type="Pfam" id="PF00370"/>
    </source>
</evidence>
<reference evidence="5 6" key="1">
    <citation type="submission" date="2016-12" db="EMBL/GenBank/DDBJ databases">
        <title>Izhakiella australiana sp. nov. of genus Izhakiella isolated from Australian desert.</title>
        <authorList>
            <person name="Ji M."/>
        </authorList>
    </citation>
    <scope>NUCLEOTIDE SEQUENCE [LARGE SCALE GENOMIC DNA]</scope>
    <source>
        <strain evidence="5 6">D4N98</strain>
    </source>
</reference>
<keyword evidence="2" id="KW-0808">Transferase</keyword>
<dbReference type="GO" id="GO:0016301">
    <property type="term" value="F:kinase activity"/>
    <property type="evidence" value="ECO:0007669"/>
    <property type="project" value="UniProtKB-KW"/>
</dbReference>
<comment type="similarity">
    <text evidence="1">Belongs to the FGGY kinase family.</text>
</comment>
<protein>
    <submittedName>
        <fullName evidence="5">Carbohydrate kinase</fullName>
    </submittedName>
</protein>
<dbReference type="OrthoDB" id="9805576at2"/>
<dbReference type="AlphaFoldDB" id="A0A1S8YID2"/>
<evidence type="ECO:0000313" key="6">
    <source>
        <dbReference type="Proteomes" id="UP000190667"/>
    </source>
</evidence>
<name>A0A1S8YID2_9GAMM</name>